<dbReference type="Proteomes" id="UP001596422">
    <property type="component" value="Unassembled WGS sequence"/>
</dbReference>
<dbReference type="PANTHER" id="PTHR37163">
    <property type="entry name" value="CONSERVED PROTEIN"/>
    <property type="match status" value="1"/>
</dbReference>
<evidence type="ECO:0000313" key="1">
    <source>
        <dbReference type="EMBL" id="MFC6670437.1"/>
    </source>
</evidence>
<dbReference type="RefSeq" id="WP_379908942.1">
    <property type="nucleotide sequence ID" value="NZ_JBHSWE010000001.1"/>
</dbReference>
<accession>A0ABW1ZZ14</accession>
<gene>
    <name evidence="1" type="ORF">ACFQDL_10310</name>
</gene>
<name>A0ABW1ZZ14_9GAMM</name>
<sequence>MLTQAQNDLIEKQIGRKPRGIVRIAHQTAEGVPTVLQMRSLVDSRPFPTLYWLCSRDLYRAIAEIETSGWVKQIEWELQQDDDLRKAYRRNHEDYVALRWQLMDPSDRACIERLGFTHLFDQYGIGGIAQWDKVRCLHMQYAHHLCGDNVIGQRMDAEFGLKELVIKL</sequence>
<protein>
    <submittedName>
        <fullName evidence="1">DUF501 domain-containing protein</fullName>
    </submittedName>
</protein>
<dbReference type="InterPro" id="IPR007511">
    <property type="entry name" value="DUF501"/>
</dbReference>
<organism evidence="1 2">
    <name type="scientific">Marinobacterium aestuariivivens</name>
    <dbReference type="NCBI Taxonomy" id="1698799"/>
    <lineage>
        <taxon>Bacteria</taxon>
        <taxon>Pseudomonadati</taxon>
        <taxon>Pseudomonadota</taxon>
        <taxon>Gammaproteobacteria</taxon>
        <taxon>Oceanospirillales</taxon>
        <taxon>Oceanospirillaceae</taxon>
        <taxon>Marinobacterium</taxon>
    </lineage>
</organism>
<evidence type="ECO:0000313" key="2">
    <source>
        <dbReference type="Proteomes" id="UP001596422"/>
    </source>
</evidence>
<dbReference type="Pfam" id="PF04417">
    <property type="entry name" value="DUF501"/>
    <property type="match status" value="1"/>
</dbReference>
<dbReference type="PANTHER" id="PTHR37163:SF1">
    <property type="entry name" value="DUF501 DOMAIN-CONTAINING PROTEIN"/>
    <property type="match status" value="1"/>
</dbReference>
<dbReference type="EMBL" id="JBHSWE010000001">
    <property type="protein sequence ID" value="MFC6670437.1"/>
    <property type="molecule type" value="Genomic_DNA"/>
</dbReference>
<proteinExistence type="predicted"/>
<comment type="caution">
    <text evidence="1">The sequence shown here is derived from an EMBL/GenBank/DDBJ whole genome shotgun (WGS) entry which is preliminary data.</text>
</comment>
<keyword evidence="2" id="KW-1185">Reference proteome</keyword>
<reference evidence="2" key="1">
    <citation type="journal article" date="2019" name="Int. J. Syst. Evol. Microbiol.">
        <title>The Global Catalogue of Microorganisms (GCM) 10K type strain sequencing project: providing services to taxonomists for standard genome sequencing and annotation.</title>
        <authorList>
            <consortium name="The Broad Institute Genomics Platform"/>
            <consortium name="The Broad Institute Genome Sequencing Center for Infectious Disease"/>
            <person name="Wu L."/>
            <person name="Ma J."/>
        </authorList>
    </citation>
    <scope>NUCLEOTIDE SEQUENCE [LARGE SCALE GENOMIC DNA]</scope>
    <source>
        <strain evidence="2">NBRC 111756</strain>
    </source>
</reference>